<evidence type="ECO:0000313" key="3">
    <source>
        <dbReference type="EMBL" id="GHI24855.1"/>
    </source>
</evidence>
<evidence type="ECO:0000259" key="2">
    <source>
        <dbReference type="SMART" id="SM00470"/>
    </source>
</evidence>
<name>A0ABQ3PIJ8_9ACTN</name>
<dbReference type="InterPro" id="IPR036086">
    <property type="entry name" value="ParB/Sulfiredoxin_sf"/>
</dbReference>
<dbReference type="SMART" id="SM00470">
    <property type="entry name" value="ParB"/>
    <property type="match status" value="1"/>
</dbReference>
<dbReference type="InterPro" id="IPR009057">
    <property type="entry name" value="Homeodomain-like_sf"/>
</dbReference>
<dbReference type="EMBL" id="BNDW01000068">
    <property type="protein sequence ID" value="GHI24855.1"/>
    <property type="molecule type" value="Genomic_DNA"/>
</dbReference>
<dbReference type="Pfam" id="PF09339">
    <property type="entry name" value="HTH_IclR"/>
    <property type="match status" value="1"/>
</dbReference>
<gene>
    <name evidence="3" type="ORF">Shyd_62260</name>
</gene>
<dbReference type="SUPFAM" id="SSF46689">
    <property type="entry name" value="Homeodomain-like"/>
    <property type="match status" value="1"/>
</dbReference>
<feature type="domain" description="ParB-like N-terminal" evidence="2">
    <location>
        <begin position="27"/>
        <end position="111"/>
    </location>
</feature>
<reference evidence="3" key="1">
    <citation type="submission" date="2024-05" db="EMBL/GenBank/DDBJ databases">
        <title>Whole genome shotgun sequence of Streptomyces hydrogenans NBRC 13475.</title>
        <authorList>
            <person name="Komaki H."/>
            <person name="Tamura T."/>
        </authorList>
    </citation>
    <scope>NUCLEOTIDE SEQUENCE</scope>
    <source>
        <strain evidence="3">NBRC 13475</strain>
    </source>
</reference>
<organism evidence="3 4">
    <name type="scientific">Streptomyces hydrogenans</name>
    <dbReference type="NCBI Taxonomy" id="1873719"/>
    <lineage>
        <taxon>Bacteria</taxon>
        <taxon>Bacillati</taxon>
        <taxon>Actinomycetota</taxon>
        <taxon>Actinomycetes</taxon>
        <taxon>Kitasatosporales</taxon>
        <taxon>Streptomycetaceae</taxon>
        <taxon>Streptomyces</taxon>
    </lineage>
</organism>
<dbReference type="InterPro" id="IPR005471">
    <property type="entry name" value="Tscrpt_reg_IclR_N"/>
</dbReference>
<sequence length="361" mass="38870">MKRPADPLPAHAEGMEQLSDASQSTVHTVPVASLLPADSPRLSGLSENHARALAGSGTALDPILVHRDTGRVVDGMHRLRATVLRGEPRIAVRYVDGPVADLFIRSVRANIGHGLPLTLEDRKAAVLRILATHPHWSDRAIAAVTGVSPKTVGVVRGRRSTEESPQSNPALARVGRDGRARPVDMPERRERARSLLAARPRATLREVAEEAGVSVSTAHRLRQELRSCAPVPDPDEPGPAVREDPLRRAPLVVAPPPRPVAVTRPAPVDAERGTVRLRARAMDVLANDPSIRFTDSGRALLRWLNGQAHGLAAGEQLLAAVPPHCAGALTEVVSHYAREWERLAAGLQRTDPVNGPWRAAR</sequence>
<evidence type="ECO:0000256" key="1">
    <source>
        <dbReference type="SAM" id="MobiDB-lite"/>
    </source>
</evidence>
<evidence type="ECO:0000313" key="4">
    <source>
        <dbReference type="Proteomes" id="UP001052739"/>
    </source>
</evidence>
<proteinExistence type="predicted"/>
<dbReference type="Proteomes" id="UP001052739">
    <property type="component" value="Unassembled WGS sequence"/>
</dbReference>
<dbReference type="InterPro" id="IPR003115">
    <property type="entry name" value="ParB_N"/>
</dbReference>
<accession>A0ABQ3PIJ8</accession>
<comment type="caution">
    <text evidence="3">The sequence shown here is derived from an EMBL/GenBank/DDBJ whole genome shotgun (WGS) entry which is preliminary data.</text>
</comment>
<dbReference type="SUPFAM" id="SSF110849">
    <property type="entry name" value="ParB/Sulfiredoxin"/>
    <property type="match status" value="1"/>
</dbReference>
<protein>
    <recommendedName>
        <fullName evidence="2">ParB-like N-terminal domain-containing protein</fullName>
    </recommendedName>
</protein>
<feature type="region of interest" description="Disordered" evidence="1">
    <location>
        <begin position="156"/>
        <end position="189"/>
    </location>
</feature>
<keyword evidence="4" id="KW-1185">Reference proteome</keyword>
<feature type="compositionally biased region" description="Basic and acidic residues" evidence="1">
    <location>
        <begin position="174"/>
        <end position="189"/>
    </location>
</feature>